<keyword evidence="5" id="KW-0653">Protein transport</keyword>
<evidence type="ECO:0000256" key="7">
    <source>
        <dbReference type="ARBA" id="ARBA00023136"/>
    </source>
</evidence>
<organism evidence="10 11">
    <name type="scientific">Opisthorchis viverrini</name>
    <name type="common">Southeast Asian liver fluke</name>
    <dbReference type="NCBI Taxonomy" id="6198"/>
    <lineage>
        <taxon>Eukaryota</taxon>
        <taxon>Metazoa</taxon>
        <taxon>Spiralia</taxon>
        <taxon>Lophotrochozoa</taxon>
        <taxon>Platyhelminthes</taxon>
        <taxon>Trematoda</taxon>
        <taxon>Digenea</taxon>
        <taxon>Opisthorchiida</taxon>
        <taxon>Opisthorchiata</taxon>
        <taxon>Opisthorchiidae</taxon>
        <taxon>Opisthorchis</taxon>
    </lineage>
</organism>
<keyword evidence="4" id="KW-0813">Transport</keyword>
<sequence>LDALILNCCTQRYQLCTRQHSVVPSLDEASSTGIDIGCLQPFGETEKAQVFLDELIKVIPSFGMHFAPTKCKVMLVDVQSLNTPLTIQGEVLEVVERFTYLGTELRRLQVFDNRCLGTVAHVDCCRRIRNEAVRKRVFGCVTGTSIKECVQHQKLRWLGHVLRMPNHRLPKRVLFSMPNSEWRKQRGGQPLTWQRSMKEITKRLGAVGATRLPGWGPRDPHCAWLETLQDMAANRCQWRSCQFLSRLPELSNKSWLYGSEASVLNTDVMLSMMMMNTAFPLFRARWPKWLEREFTDRKVRGSNPTSASRVLLSRFGQPGSIPALVPPSCGMPARHRKGATAERFLKICIVACVTALTATHSGKEATSCERHRGISLVSVAPKVLSDIILRRLTDCLERQIHEKQAGFRPGEGRIYYTFTLRQILEHRPTLQTSHVGRFSRFESLRFCRSSATLAVSGDQRSPLNSRSKRLPLNDKNWISVVQNLDARCMFFHALHFYCTARPDFTVLQSNAKNLSGMIGLASELAMELSGKIRQLDLVKSRVMNCVSKLDHIIKLKQCAKDAQSALDQERFEEAAAHVSIYLNTEPSLLQLTSQITSDKAARDSVTVLKQCREQLVVLTEQRFTQALQKNDATAVERFCKLFPLIGRREEGLQRFGGYLCTRITKHCEGLIGLSELSDDPRTTDQVKRTMICLDLLTQIVEFIAETVRDNQVYVETYFGPGNLLAIATPIQGVCDEFINRIIRRFRTQYRLTELFQIIQNSSTSMSSGKSQSLASAGSQEGLQFERVLSLEPIISEVVLLNTRTELYMRFMRRHVVADAQNVALSETELQNKFKEVAAVFDNCQTVRQMQDLIANYITLEGFYMRETVLKAVTSDEVDDSTKTLRFADDVFFILKQCLSRALSSGSVDGICAMLNHARTILLDHLVSHTLSPRIRAGFPSGWIQDAYSYMQSSVAAVTPVASSSGFVASSTGVGTSSASSASSSGNVARQQFLVALNTLEACLNNLGTLTGQLERDLNALFNKPEDPASRKVQACLTELKHSTSEQLQRLLDSGLEQLTTSVIRGHVKSVLQTFAGIHYGISEDDLDMYAANDPWVEACVADLEAFLKPFRNILSGGNTDRVVSVLTTELARRLEFLLQRKSYNRFGAIQLEKEMRCLFAYLTSITYTALRDHFTRLLQICNLLNLDKVDEVTFYWNSPNWRLLPNEVRRILSLRTDFSTDEIRRLKM</sequence>
<dbReference type="InterPro" id="IPR048680">
    <property type="entry name" value="COG4_N"/>
</dbReference>
<evidence type="ECO:0000256" key="4">
    <source>
        <dbReference type="ARBA" id="ARBA00022448"/>
    </source>
</evidence>
<dbReference type="PANTHER" id="PTHR24016:SF0">
    <property type="entry name" value="CONSERVED OLIGOMERIC GOLGI COMPLEX SUBUNIT 4"/>
    <property type="match status" value="1"/>
</dbReference>
<proteinExistence type="inferred from homology"/>
<dbReference type="Pfam" id="PF08318">
    <property type="entry name" value="COG4_m"/>
    <property type="match status" value="1"/>
</dbReference>
<dbReference type="InterPro" id="IPR048684">
    <property type="entry name" value="COG4_C"/>
</dbReference>
<dbReference type="GO" id="GO:0000139">
    <property type="term" value="C:Golgi membrane"/>
    <property type="evidence" value="ECO:0007669"/>
    <property type="project" value="UniProtKB-SubCell"/>
</dbReference>
<evidence type="ECO:0000259" key="9">
    <source>
        <dbReference type="SMART" id="SM00762"/>
    </source>
</evidence>
<dbReference type="Pfam" id="PF20663">
    <property type="entry name" value="COG4_N"/>
    <property type="match status" value="1"/>
</dbReference>
<comment type="similarity">
    <text evidence="2">Belongs to the COG4 family.</text>
</comment>
<evidence type="ECO:0000313" key="10">
    <source>
        <dbReference type="EMBL" id="KER23762.1"/>
    </source>
</evidence>
<protein>
    <recommendedName>
        <fullName evidence="3">Conserved oligomeric Golgi complex subunit 4</fullName>
    </recommendedName>
    <alternativeName>
        <fullName evidence="8">Component of oligomeric Golgi complex 4</fullName>
    </alternativeName>
</protein>
<evidence type="ECO:0000313" key="11">
    <source>
        <dbReference type="Proteomes" id="UP000054324"/>
    </source>
</evidence>
<reference evidence="10 11" key="1">
    <citation type="submission" date="2013-11" db="EMBL/GenBank/DDBJ databases">
        <title>Opisthorchis viverrini - life in the bile duct.</title>
        <authorList>
            <person name="Young N.D."/>
            <person name="Nagarajan N."/>
            <person name="Lin S.J."/>
            <person name="Korhonen P.K."/>
            <person name="Jex A.R."/>
            <person name="Hall R.S."/>
            <person name="Safavi-Hemami H."/>
            <person name="Kaewkong W."/>
            <person name="Bertrand D."/>
            <person name="Gao S."/>
            <person name="Seet Q."/>
            <person name="Wongkham S."/>
            <person name="Teh B.T."/>
            <person name="Wongkham C."/>
            <person name="Intapan P.M."/>
            <person name="Maleewong W."/>
            <person name="Yang X."/>
            <person name="Hu M."/>
            <person name="Wang Z."/>
            <person name="Hofmann A."/>
            <person name="Sternberg P.W."/>
            <person name="Tan P."/>
            <person name="Wang J."/>
            <person name="Gasser R.B."/>
        </authorList>
    </citation>
    <scope>NUCLEOTIDE SEQUENCE [LARGE SCALE GENOMIC DNA]</scope>
</reference>
<evidence type="ECO:0000256" key="1">
    <source>
        <dbReference type="ARBA" id="ARBA00004395"/>
    </source>
</evidence>
<dbReference type="KEGG" id="ovi:T265_14567"/>
<dbReference type="CTD" id="20328733"/>
<dbReference type="GO" id="GO:0017119">
    <property type="term" value="C:Golgi transport complex"/>
    <property type="evidence" value="ECO:0007669"/>
    <property type="project" value="TreeGrafter"/>
</dbReference>
<dbReference type="OrthoDB" id="47059at2759"/>
<feature type="non-terminal residue" evidence="10">
    <location>
        <position position="1"/>
    </location>
</feature>
<dbReference type="RefSeq" id="XP_009172492.1">
    <property type="nucleotide sequence ID" value="XM_009174228.1"/>
</dbReference>
<dbReference type="Gene3D" id="1.20.58.1970">
    <property type="match status" value="1"/>
</dbReference>
<name>A0A074ZDR1_OPIVI</name>
<dbReference type="EMBL" id="KL596836">
    <property type="protein sequence ID" value="KER23762.1"/>
    <property type="molecule type" value="Genomic_DNA"/>
</dbReference>
<dbReference type="STRING" id="6198.A0A074ZDR1"/>
<accession>A0A074ZDR1</accession>
<evidence type="ECO:0000256" key="2">
    <source>
        <dbReference type="ARBA" id="ARBA00009215"/>
    </source>
</evidence>
<gene>
    <name evidence="10" type="ORF">T265_14567</name>
</gene>
<dbReference type="PANTHER" id="PTHR24016">
    <property type="entry name" value="CONSERVED OLIGOMERIC GOLGI COMPLEX SUBUNIT 4"/>
    <property type="match status" value="1"/>
</dbReference>
<dbReference type="SMART" id="SM00762">
    <property type="entry name" value="Cog4"/>
    <property type="match status" value="1"/>
</dbReference>
<feature type="domain" description="COG4 transport protein middle alpha-helical bundle" evidence="9">
    <location>
        <begin position="608"/>
        <end position="935"/>
    </location>
</feature>
<dbReference type="GO" id="GO:0015031">
    <property type="term" value="P:protein transport"/>
    <property type="evidence" value="ECO:0007669"/>
    <property type="project" value="UniProtKB-KW"/>
</dbReference>
<evidence type="ECO:0000256" key="5">
    <source>
        <dbReference type="ARBA" id="ARBA00022927"/>
    </source>
</evidence>
<keyword evidence="6" id="KW-0333">Golgi apparatus</keyword>
<keyword evidence="11" id="KW-1185">Reference proteome</keyword>
<evidence type="ECO:0000256" key="6">
    <source>
        <dbReference type="ARBA" id="ARBA00023034"/>
    </source>
</evidence>
<dbReference type="Pfam" id="PF20662">
    <property type="entry name" value="COG4_C"/>
    <property type="match status" value="1"/>
</dbReference>
<dbReference type="GO" id="GO:0007030">
    <property type="term" value="P:Golgi organization"/>
    <property type="evidence" value="ECO:0007669"/>
    <property type="project" value="TreeGrafter"/>
</dbReference>
<keyword evidence="7" id="KW-0472">Membrane</keyword>
<comment type="subcellular location">
    <subcellularLocation>
        <location evidence="1">Golgi apparatus membrane</location>
        <topology evidence="1">Peripheral membrane protein</topology>
    </subcellularLocation>
</comment>
<dbReference type="GO" id="GO:0006890">
    <property type="term" value="P:retrograde vesicle-mediated transport, Golgi to endoplasmic reticulum"/>
    <property type="evidence" value="ECO:0007669"/>
    <property type="project" value="TreeGrafter"/>
</dbReference>
<dbReference type="Gene3D" id="1.10.287.1060">
    <property type="entry name" value="ESAT-6-like"/>
    <property type="match status" value="1"/>
</dbReference>
<evidence type="ECO:0000256" key="8">
    <source>
        <dbReference type="ARBA" id="ARBA00031340"/>
    </source>
</evidence>
<dbReference type="GeneID" id="20328733"/>
<dbReference type="InterPro" id="IPR013167">
    <property type="entry name" value="COG4_M"/>
</dbReference>
<dbReference type="Proteomes" id="UP000054324">
    <property type="component" value="Unassembled WGS sequence"/>
</dbReference>
<evidence type="ECO:0000256" key="3">
    <source>
        <dbReference type="ARBA" id="ARBA00020975"/>
    </source>
</evidence>
<dbReference type="InterPro" id="IPR048682">
    <property type="entry name" value="COG4"/>
</dbReference>
<dbReference type="AlphaFoldDB" id="A0A074ZDR1"/>